<sequence length="329" mass="37630">MESEKSGLWETQRLEELKDGDFVGTPGADISKLEVPPWYDEKKFSRAKKVYSDYFAAVNFGHLCGLLLSFYFTKNIKTLLSTGESSTKNSLFHRYLMTVKHVQKWYEGNVWDVNDPAHKSLSIVRSMHARVGKKMASLQDDVVYVSQWDMAVTQWAFVGPLVLFRSRIGLHGCSDTDYDALIHFWRTIGYLLGIEDQYNLCQGNYNQVVATCESLLHKEYKVQLSKADPSSVGMARSVVEALSMMDHLLTWPSLSNYIHELAGIPCPDAMGIVDWICNNFMRFMMLHLCQYPKIRLMFNDLTRWRLVKGEKKDLELMGKGHNSARVSAG</sequence>
<name>A0AAV4U687_CAEEX</name>
<keyword evidence="3" id="KW-1185">Reference proteome</keyword>
<dbReference type="InterPro" id="IPR018713">
    <property type="entry name" value="MPAB/Lcp_cat_dom"/>
</dbReference>
<protein>
    <submittedName>
        <fullName evidence="2">DUF2236 domain-containing protein</fullName>
    </submittedName>
</protein>
<organism evidence="2 3">
    <name type="scientific">Caerostris extrusa</name>
    <name type="common">Bark spider</name>
    <name type="synonym">Caerostris bankana</name>
    <dbReference type="NCBI Taxonomy" id="172846"/>
    <lineage>
        <taxon>Eukaryota</taxon>
        <taxon>Metazoa</taxon>
        <taxon>Ecdysozoa</taxon>
        <taxon>Arthropoda</taxon>
        <taxon>Chelicerata</taxon>
        <taxon>Arachnida</taxon>
        <taxon>Araneae</taxon>
        <taxon>Araneomorphae</taxon>
        <taxon>Entelegynae</taxon>
        <taxon>Araneoidea</taxon>
        <taxon>Araneidae</taxon>
        <taxon>Caerostris</taxon>
    </lineage>
</organism>
<evidence type="ECO:0000259" key="1">
    <source>
        <dbReference type="Pfam" id="PF09995"/>
    </source>
</evidence>
<dbReference type="Proteomes" id="UP001054945">
    <property type="component" value="Unassembled WGS sequence"/>
</dbReference>
<gene>
    <name evidence="2" type="primary">AVEN_240733_1</name>
    <name evidence="2" type="ORF">CEXT_438561</name>
</gene>
<evidence type="ECO:0000313" key="3">
    <source>
        <dbReference type="Proteomes" id="UP001054945"/>
    </source>
</evidence>
<dbReference type="PANTHER" id="PTHR37159:SF1">
    <property type="entry name" value="GH11867P"/>
    <property type="match status" value="1"/>
</dbReference>
<reference evidence="2 3" key="1">
    <citation type="submission" date="2021-06" db="EMBL/GenBank/DDBJ databases">
        <title>Caerostris extrusa draft genome.</title>
        <authorList>
            <person name="Kono N."/>
            <person name="Arakawa K."/>
        </authorList>
    </citation>
    <scope>NUCLEOTIDE SEQUENCE [LARGE SCALE GENOMIC DNA]</scope>
</reference>
<comment type="caution">
    <text evidence="2">The sequence shown here is derived from an EMBL/GenBank/DDBJ whole genome shotgun (WGS) entry which is preliminary data.</text>
</comment>
<proteinExistence type="predicted"/>
<dbReference type="PANTHER" id="PTHR37159">
    <property type="entry name" value="GH11867P"/>
    <property type="match status" value="1"/>
</dbReference>
<dbReference type="AlphaFoldDB" id="A0AAV4U687"/>
<dbReference type="Pfam" id="PF09995">
    <property type="entry name" value="MPAB_Lcp_cat"/>
    <property type="match status" value="1"/>
</dbReference>
<dbReference type="EMBL" id="BPLR01012344">
    <property type="protein sequence ID" value="GIY53291.1"/>
    <property type="molecule type" value="Genomic_DNA"/>
</dbReference>
<dbReference type="GO" id="GO:0016491">
    <property type="term" value="F:oxidoreductase activity"/>
    <property type="evidence" value="ECO:0007669"/>
    <property type="project" value="InterPro"/>
</dbReference>
<evidence type="ECO:0000313" key="2">
    <source>
        <dbReference type="EMBL" id="GIY53291.1"/>
    </source>
</evidence>
<accession>A0AAV4U687</accession>
<feature type="domain" description="ER-bound oxygenase mpaB/mpaB'/Rubber oxygenase catalytic" evidence="1">
    <location>
        <begin position="61"/>
        <end position="216"/>
    </location>
</feature>